<comment type="cofactor">
    <cofactor evidence="4">
        <name>Zn(2+)</name>
        <dbReference type="ChEBI" id="CHEBI:29105"/>
    </cofactor>
</comment>
<name>A0ABR4K3K7_9EURO</name>
<dbReference type="Proteomes" id="UP001610446">
    <property type="component" value="Unassembled WGS sequence"/>
</dbReference>
<dbReference type="SUPFAM" id="SSF51735">
    <property type="entry name" value="NAD(P)-binding Rossmann-fold domains"/>
    <property type="match status" value="1"/>
</dbReference>
<sequence length="348" mass="37642">MATNLPPTMKALRYAEPENYCVADVPLPQVRENDVLIKVKACGVCGTDLHIHKGEFLSKFPLIPGHEVVGVVAAVGARVKRFAVGDRVVADNCELCGECFYCLRGQELFCENFEARGVTMDGGFAEYCAYPARNVFKIKNLSDAHACLIEPASCAVHGLDRLAAAPGSSIIVFGAGPTGLILAQMLKKNGGCHVVVVAPEGLKMDLAQSLGAGHEYVALSRKDPVAQLQALKSSKPNGFDIVVEATGNPSILNDSINYIRRGGKLLVYGVYADQDRVNWSPAQILTNEITILSSFSQVHKFPTAIDYLDSSQVTVDGIVNKTFRIEEWTQCLEAVRNKTVIKAAIVFD</sequence>
<gene>
    <name evidence="6" type="ORF">BJY01DRAFT_234477</name>
</gene>
<proteinExistence type="inferred from homology"/>
<evidence type="ECO:0000256" key="3">
    <source>
        <dbReference type="ARBA" id="ARBA00023002"/>
    </source>
</evidence>
<comment type="caution">
    <text evidence="6">The sequence shown here is derived from an EMBL/GenBank/DDBJ whole genome shotgun (WGS) entry which is preliminary data.</text>
</comment>
<dbReference type="Pfam" id="PF08240">
    <property type="entry name" value="ADH_N"/>
    <property type="match status" value="1"/>
</dbReference>
<dbReference type="InterPro" id="IPR050129">
    <property type="entry name" value="Zn_alcohol_dh"/>
</dbReference>
<dbReference type="InterPro" id="IPR002328">
    <property type="entry name" value="ADH_Zn_CS"/>
</dbReference>
<evidence type="ECO:0000256" key="2">
    <source>
        <dbReference type="ARBA" id="ARBA00022833"/>
    </source>
</evidence>
<dbReference type="PROSITE" id="PS00059">
    <property type="entry name" value="ADH_ZINC"/>
    <property type="match status" value="1"/>
</dbReference>
<dbReference type="Gene3D" id="3.90.180.10">
    <property type="entry name" value="Medium-chain alcohol dehydrogenases, catalytic domain"/>
    <property type="match status" value="1"/>
</dbReference>
<dbReference type="InterPro" id="IPR013149">
    <property type="entry name" value="ADH-like_C"/>
</dbReference>
<keyword evidence="7" id="KW-1185">Reference proteome</keyword>
<evidence type="ECO:0000313" key="7">
    <source>
        <dbReference type="Proteomes" id="UP001610446"/>
    </source>
</evidence>
<dbReference type="Pfam" id="PF00107">
    <property type="entry name" value="ADH_zinc_N"/>
    <property type="match status" value="1"/>
</dbReference>
<dbReference type="PANTHER" id="PTHR43401">
    <property type="entry name" value="L-THREONINE 3-DEHYDROGENASE"/>
    <property type="match status" value="1"/>
</dbReference>
<accession>A0ABR4K3K7</accession>
<dbReference type="InterPro" id="IPR011032">
    <property type="entry name" value="GroES-like_sf"/>
</dbReference>
<evidence type="ECO:0000313" key="6">
    <source>
        <dbReference type="EMBL" id="KAL2846907.1"/>
    </source>
</evidence>
<keyword evidence="1 4" id="KW-0479">Metal-binding</keyword>
<organism evidence="6 7">
    <name type="scientific">Aspergillus pseudoustus</name>
    <dbReference type="NCBI Taxonomy" id="1810923"/>
    <lineage>
        <taxon>Eukaryota</taxon>
        <taxon>Fungi</taxon>
        <taxon>Dikarya</taxon>
        <taxon>Ascomycota</taxon>
        <taxon>Pezizomycotina</taxon>
        <taxon>Eurotiomycetes</taxon>
        <taxon>Eurotiomycetidae</taxon>
        <taxon>Eurotiales</taxon>
        <taxon>Aspergillaceae</taxon>
        <taxon>Aspergillus</taxon>
        <taxon>Aspergillus subgen. Nidulantes</taxon>
    </lineage>
</organism>
<dbReference type="InterPro" id="IPR020843">
    <property type="entry name" value="ER"/>
</dbReference>
<dbReference type="Gene3D" id="3.40.50.720">
    <property type="entry name" value="NAD(P)-binding Rossmann-like Domain"/>
    <property type="match status" value="1"/>
</dbReference>
<comment type="similarity">
    <text evidence="4">Belongs to the zinc-containing alcohol dehydrogenase family.</text>
</comment>
<evidence type="ECO:0000256" key="4">
    <source>
        <dbReference type="RuleBase" id="RU361277"/>
    </source>
</evidence>
<dbReference type="SUPFAM" id="SSF50129">
    <property type="entry name" value="GroES-like"/>
    <property type="match status" value="1"/>
</dbReference>
<protein>
    <submittedName>
        <fullName evidence="6">Chaperonin 10-like protein</fullName>
    </submittedName>
</protein>
<dbReference type="PANTHER" id="PTHR43401:SF2">
    <property type="entry name" value="L-THREONINE 3-DEHYDROGENASE"/>
    <property type="match status" value="1"/>
</dbReference>
<dbReference type="InterPro" id="IPR036291">
    <property type="entry name" value="NAD(P)-bd_dom_sf"/>
</dbReference>
<keyword evidence="2 4" id="KW-0862">Zinc</keyword>
<dbReference type="EMBL" id="JBFXLU010000060">
    <property type="protein sequence ID" value="KAL2846907.1"/>
    <property type="molecule type" value="Genomic_DNA"/>
</dbReference>
<keyword evidence="3" id="KW-0560">Oxidoreductase</keyword>
<dbReference type="CDD" id="cd08234">
    <property type="entry name" value="threonine_DH_like"/>
    <property type="match status" value="1"/>
</dbReference>
<reference evidence="6 7" key="1">
    <citation type="submission" date="2024-07" db="EMBL/GenBank/DDBJ databases">
        <title>Section-level genome sequencing and comparative genomics of Aspergillus sections Usti and Cavernicolus.</title>
        <authorList>
            <consortium name="Lawrence Berkeley National Laboratory"/>
            <person name="Nybo J.L."/>
            <person name="Vesth T.C."/>
            <person name="Theobald S."/>
            <person name="Frisvad J.C."/>
            <person name="Larsen T.O."/>
            <person name="Kjaerboelling I."/>
            <person name="Rothschild-Mancinelli K."/>
            <person name="Lyhne E.K."/>
            <person name="Kogle M.E."/>
            <person name="Barry K."/>
            <person name="Clum A."/>
            <person name="Na H."/>
            <person name="Ledsgaard L."/>
            <person name="Lin J."/>
            <person name="Lipzen A."/>
            <person name="Kuo A."/>
            <person name="Riley R."/>
            <person name="Mondo S."/>
            <person name="Labutti K."/>
            <person name="Haridas S."/>
            <person name="Pangalinan J."/>
            <person name="Salamov A.A."/>
            <person name="Simmons B.A."/>
            <person name="Magnuson J.K."/>
            <person name="Chen J."/>
            <person name="Drula E."/>
            <person name="Henrissat B."/>
            <person name="Wiebenga A."/>
            <person name="Lubbers R.J."/>
            <person name="Gomes A.C."/>
            <person name="Makela M.R."/>
            <person name="Stajich J."/>
            <person name="Grigoriev I.V."/>
            <person name="Mortensen U.H."/>
            <person name="De Vries R.P."/>
            <person name="Baker S.E."/>
            <person name="Andersen M.R."/>
        </authorList>
    </citation>
    <scope>NUCLEOTIDE SEQUENCE [LARGE SCALE GENOMIC DNA]</scope>
    <source>
        <strain evidence="6 7">CBS 123904</strain>
    </source>
</reference>
<evidence type="ECO:0000259" key="5">
    <source>
        <dbReference type="SMART" id="SM00829"/>
    </source>
</evidence>
<dbReference type="SMART" id="SM00829">
    <property type="entry name" value="PKS_ER"/>
    <property type="match status" value="1"/>
</dbReference>
<dbReference type="InterPro" id="IPR013154">
    <property type="entry name" value="ADH-like_N"/>
</dbReference>
<feature type="domain" description="Enoyl reductase (ER)" evidence="5">
    <location>
        <begin position="15"/>
        <end position="315"/>
    </location>
</feature>
<evidence type="ECO:0000256" key="1">
    <source>
        <dbReference type="ARBA" id="ARBA00022723"/>
    </source>
</evidence>